<protein>
    <submittedName>
        <fullName evidence="2">Uncharacterized protein</fullName>
    </submittedName>
</protein>
<evidence type="ECO:0000313" key="3">
    <source>
        <dbReference type="Proteomes" id="UP000735302"/>
    </source>
</evidence>
<dbReference type="Proteomes" id="UP000735302">
    <property type="component" value="Unassembled WGS sequence"/>
</dbReference>
<dbReference type="EMBL" id="BLXT01000725">
    <property type="protein sequence ID" value="GFN79755.1"/>
    <property type="molecule type" value="Genomic_DNA"/>
</dbReference>
<proteinExistence type="predicted"/>
<feature type="signal peptide" evidence="1">
    <location>
        <begin position="1"/>
        <end position="24"/>
    </location>
</feature>
<accession>A0AAV3Y961</accession>
<name>A0AAV3Y961_9GAST</name>
<gene>
    <name evidence="2" type="ORF">PoB_000626100</name>
</gene>
<comment type="caution">
    <text evidence="2">The sequence shown here is derived from an EMBL/GenBank/DDBJ whole genome shotgun (WGS) entry which is preliminary data.</text>
</comment>
<keyword evidence="1" id="KW-0732">Signal</keyword>
<keyword evidence="3" id="KW-1185">Reference proteome</keyword>
<sequence>MIMNAKAALNSSILLLWKTGLYTATEIVPISQQETEIGSSTGPAPTEIDVHFSFDDLYSATSDVDMDPLNPYMNMGRERNSEASSAEILQDPTSDGLYSSTSELDMDAPNVYKDMESFDYIDPTPQTSAPDYVEIIEDSTSDGGYSSTSVLDMNVPNSNKNVEFSSPTDATPPASAPDYVETIHDPTADEFYSATSVLYDNAPPLNLIVYETTPTFGDGYIDMTKQCKTRDGDTNTYANIHSLR</sequence>
<organism evidence="2 3">
    <name type="scientific">Plakobranchus ocellatus</name>
    <dbReference type="NCBI Taxonomy" id="259542"/>
    <lineage>
        <taxon>Eukaryota</taxon>
        <taxon>Metazoa</taxon>
        <taxon>Spiralia</taxon>
        <taxon>Lophotrochozoa</taxon>
        <taxon>Mollusca</taxon>
        <taxon>Gastropoda</taxon>
        <taxon>Heterobranchia</taxon>
        <taxon>Euthyneura</taxon>
        <taxon>Panpulmonata</taxon>
        <taxon>Sacoglossa</taxon>
        <taxon>Placobranchoidea</taxon>
        <taxon>Plakobranchidae</taxon>
        <taxon>Plakobranchus</taxon>
    </lineage>
</organism>
<feature type="chain" id="PRO_5043786115" evidence="1">
    <location>
        <begin position="25"/>
        <end position="244"/>
    </location>
</feature>
<reference evidence="2 3" key="1">
    <citation type="journal article" date="2021" name="Elife">
        <title>Chloroplast acquisition without the gene transfer in kleptoplastic sea slugs, Plakobranchus ocellatus.</title>
        <authorList>
            <person name="Maeda T."/>
            <person name="Takahashi S."/>
            <person name="Yoshida T."/>
            <person name="Shimamura S."/>
            <person name="Takaki Y."/>
            <person name="Nagai Y."/>
            <person name="Toyoda A."/>
            <person name="Suzuki Y."/>
            <person name="Arimoto A."/>
            <person name="Ishii H."/>
            <person name="Satoh N."/>
            <person name="Nishiyama T."/>
            <person name="Hasebe M."/>
            <person name="Maruyama T."/>
            <person name="Minagawa J."/>
            <person name="Obokata J."/>
            <person name="Shigenobu S."/>
        </authorList>
    </citation>
    <scope>NUCLEOTIDE SEQUENCE [LARGE SCALE GENOMIC DNA]</scope>
</reference>
<evidence type="ECO:0000313" key="2">
    <source>
        <dbReference type="EMBL" id="GFN79755.1"/>
    </source>
</evidence>
<evidence type="ECO:0000256" key="1">
    <source>
        <dbReference type="SAM" id="SignalP"/>
    </source>
</evidence>
<dbReference type="AlphaFoldDB" id="A0AAV3Y961"/>